<accession>A0A2V3ID76</accession>
<evidence type="ECO:0000313" key="1">
    <source>
        <dbReference type="EMBL" id="PXF40036.1"/>
    </source>
</evidence>
<evidence type="ECO:0000313" key="2">
    <source>
        <dbReference type="Proteomes" id="UP000247409"/>
    </source>
</evidence>
<comment type="caution">
    <text evidence="1">The sequence shown here is derived from an EMBL/GenBank/DDBJ whole genome shotgun (WGS) entry which is preliminary data.</text>
</comment>
<reference evidence="1 2" key="1">
    <citation type="journal article" date="2018" name="Mol. Biol. Evol.">
        <title>Analysis of the draft genome of the red seaweed Gracilariopsis chorda provides insights into genome size evolution in Rhodophyta.</title>
        <authorList>
            <person name="Lee J."/>
            <person name="Yang E.C."/>
            <person name="Graf L."/>
            <person name="Yang J.H."/>
            <person name="Qiu H."/>
            <person name="Zel Zion U."/>
            <person name="Chan C.X."/>
            <person name="Stephens T.G."/>
            <person name="Weber A.P.M."/>
            <person name="Boo G.H."/>
            <person name="Boo S.M."/>
            <person name="Kim K.M."/>
            <person name="Shin Y."/>
            <person name="Jung M."/>
            <person name="Lee S.J."/>
            <person name="Yim H.S."/>
            <person name="Lee J.H."/>
            <person name="Bhattacharya D."/>
            <person name="Yoon H.S."/>
        </authorList>
    </citation>
    <scope>NUCLEOTIDE SEQUENCE [LARGE SCALE GENOMIC DNA]</scope>
    <source>
        <strain evidence="1 2">SKKU-2015</strain>
        <tissue evidence="1">Whole body</tissue>
    </source>
</reference>
<sequence length="139" mass="15839">MKALVSEFEKQHRILLRNAVVETNGHVQLHTTAGSYVTSVAVIEAHLKRIEHHKRRKKGKKAKRRAAAFKVLKSDIKRLLQLALQQSICDRRYVQSRKHRLEMRQARAKAQNTEARIALLVPVARVVAPDSDGELSFGM</sequence>
<dbReference type="AlphaFoldDB" id="A0A2V3ID76"/>
<keyword evidence="2" id="KW-1185">Reference proteome</keyword>
<dbReference type="EMBL" id="NBIV01000375">
    <property type="protein sequence ID" value="PXF40036.1"/>
    <property type="molecule type" value="Genomic_DNA"/>
</dbReference>
<protein>
    <submittedName>
        <fullName evidence="1">Uncharacterized protein</fullName>
    </submittedName>
</protein>
<dbReference type="Proteomes" id="UP000247409">
    <property type="component" value="Unassembled WGS sequence"/>
</dbReference>
<organism evidence="1 2">
    <name type="scientific">Gracilariopsis chorda</name>
    <dbReference type="NCBI Taxonomy" id="448386"/>
    <lineage>
        <taxon>Eukaryota</taxon>
        <taxon>Rhodophyta</taxon>
        <taxon>Florideophyceae</taxon>
        <taxon>Rhodymeniophycidae</taxon>
        <taxon>Gracilariales</taxon>
        <taxon>Gracilariaceae</taxon>
        <taxon>Gracilariopsis</taxon>
    </lineage>
</organism>
<proteinExistence type="predicted"/>
<name>A0A2V3ID76_9FLOR</name>
<gene>
    <name evidence="1" type="ORF">BWQ96_10256</name>
</gene>